<comment type="similarity">
    <text evidence="2">Belongs to the G-protein coupled receptor 1 family.</text>
</comment>
<evidence type="ECO:0000256" key="5">
    <source>
        <dbReference type="ARBA" id="ARBA00023040"/>
    </source>
</evidence>
<evidence type="ECO:0000256" key="9">
    <source>
        <dbReference type="SAM" id="MobiDB-lite"/>
    </source>
</evidence>
<accession>A0A1W4X7Z8</accession>
<protein>
    <submittedName>
        <fullName evidence="13 14">Alpha-1A adrenergic receptor</fullName>
    </submittedName>
</protein>
<dbReference type="InterPro" id="IPR000276">
    <property type="entry name" value="GPCR_Rhodpsn"/>
</dbReference>
<feature type="transmembrane region" description="Helical" evidence="10">
    <location>
        <begin position="163"/>
        <end position="185"/>
    </location>
</feature>
<feature type="transmembrane region" description="Helical" evidence="10">
    <location>
        <begin position="99"/>
        <end position="119"/>
    </location>
</feature>
<evidence type="ECO:0000256" key="3">
    <source>
        <dbReference type="ARBA" id="ARBA00022692"/>
    </source>
</evidence>
<feature type="transmembrane region" description="Helical" evidence="10">
    <location>
        <begin position="51"/>
        <end position="78"/>
    </location>
</feature>
<evidence type="ECO:0000313" key="14">
    <source>
        <dbReference type="RefSeq" id="XP_018328528.1"/>
    </source>
</evidence>
<evidence type="ECO:0000256" key="10">
    <source>
        <dbReference type="SAM" id="Phobius"/>
    </source>
</evidence>
<keyword evidence="5" id="KW-0297">G-protein coupled receptor</keyword>
<dbReference type="AlphaFoldDB" id="A0A1W4X7Z8"/>
<keyword evidence="8" id="KW-0807">Transducer</keyword>
<dbReference type="PANTHER" id="PTHR24238">
    <property type="entry name" value="G-PROTEIN COUPLED RECEPTOR"/>
    <property type="match status" value="1"/>
</dbReference>
<dbReference type="Gene3D" id="1.20.1070.10">
    <property type="entry name" value="Rhodopsin 7-helix transmembrane proteins"/>
    <property type="match status" value="1"/>
</dbReference>
<dbReference type="OrthoDB" id="5975336at2759"/>
<dbReference type="SUPFAM" id="SSF81321">
    <property type="entry name" value="Family A G protein-coupled receptor-like"/>
    <property type="match status" value="1"/>
</dbReference>
<name>A0A1W4X7Z8_AGRPL</name>
<dbReference type="RefSeq" id="XP_018328528.1">
    <property type="nucleotide sequence ID" value="XM_018473026.1"/>
</dbReference>
<dbReference type="PROSITE" id="PS50262">
    <property type="entry name" value="G_PROTEIN_RECEP_F1_2"/>
    <property type="match status" value="1"/>
</dbReference>
<evidence type="ECO:0000256" key="6">
    <source>
        <dbReference type="ARBA" id="ARBA00023136"/>
    </source>
</evidence>
<reference evidence="13 14" key="1">
    <citation type="submission" date="2025-04" db="UniProtKB">
        <authorList>
            <consortium name="RefSeq"/>
        </authorList>
    </citation>
    <scope>IDENTIFICATION</scope>
    <source>
        <tissue evidence="13 14">Entire body</tissue>
    </source>
</reference>
<feature type="domain" description="G-protein coupled receptors family 1 profile" evidence="11">
    <location>
        <begin position="69"/>
        <end position="378"/>
    </location>
</feature>
<dbReference type="PRINTS" id="PR00237">
    <property type="entry name" value="GPCRRHODOPSN"/>
</dbReference>
<dbReference type="Pfam" id="PF00001">
    <property type="entry name" value="7tm_1"/>
    <property type="match status" value="1"/>
</dbReference>
<dbReference type="GeneID" id="108739225"/>
<keyword evidence="4 10" id="KW-1133">Transmembrane helix</keyword>
<evidence type="ECO:0000256" key="1">
    <source>
        <dbReference type="ARBA" id="ARBA00004141"/>
    </source>
</evidence>
<evidence type="ECO:0000256" key="8">
    <source>
        <dbReference type="ARBA" id="ARBA00023224"/>
    </source>
</evidence>
<evidence type="ECO:0000313" key="13">
    <source>
        <dbReference type="RefSeq" id="XP_018328527.1"/>
    </source>
</evidence>
<keyword evidence="3 10" id="KW-0812">Transmembrane</keyword>
<dbReference type="RefSeq" id="XP_018328527.1">
    <property type="nucleotide sequence ID" value="XM_018473025.1"/>
</dbReference>
<evidence type="ECO:0000256" key="2">
    <source>
        <dbReference type="ARBA" id="ARBA00010663"/>
    </source>
</evidence>
<feature type="compositionally biased region" description="Polar residues" evidence="9">
    <location>
        <begin position="442"/>
        <end position="453"/>
    </location>
</feature>
<feature type="transmembrane region" description="Helical" evidence="10">
    <location>
        <begin position="215"/>
        <end position="236"/>
    </location>
</feature>
<feature type="region of interest" description="Disordered" evidence="9">
    <location>
        <begin position="262"/>
        <end position="288"/>
    </location>
</feature>
<dbReference type="KEGG" id="apln:108739225"/>
<dbReference type="GO" id="GO:0005886">
    <property type="term" value="C:plasma membrane"/>
    <property type="evidence" value="ECO:0007669"/>
    <property type="project" value="TreeGrafter"/>
</dbReference>
<evidence type="ECO:0000256" key="7">
    <source>
        <dbReference type="ARBA" id="ARBA00023170"/>
    </source>
</evidence>
<dbReference type="GO" id="GO:0008188">
    <property type="term" value="F:neuropeptide receptor activity"/>
    <property type="evidence" value="ECO:0007669"/>
    <property type="project" value="TreeGrafter"/>
</dbReference>
<comment type="subcellular location">
    <subcellularLocation>
        <location evidence="1">Membrane</location>
        <topology evidence="1">Multi-pass membrane protein</topology>
    </subcellularLocation>
</comment>
<feature type="transmembrane region" description="Helical" evidence="10">
    <location>
        <begin position="321"/>
        <end position="342"/>
    </location>
</feature>
<feature type="region of interest" description="Disordered" evidence="9">
    <location>
        <begin position="411"/>
        <end position="453"/>
    </location>
</feature>
<feature type="compositionally biased region" description="Basic and acidic residues" evidence="9">
    <location>
        <begin position="432"/>
        <end position="441"/>
    </location>
</feature>
<keyword evidence="6 10" id="KW-0472">Membrane</keyword>
<gene>
    <name evidence="13 14" type="primary">LOC108739225</name>
</gene>
<dbReference type="PANTHER" id="PTHR24238:SF69">
    <property type="entry name" value="G-PROTEIN COUPLED RECEPTOR 165"/>
    <property type="match status" value="1"/>
</dbReference>
<feature type="transmembrane region" description="Helical" evidence="10">
    <location>
        <begin position="362"/>
        <end position="381"/>
    </location>
</feature>
<proteinExistence type="inferred from homology"/>
<dbReference type="Proteomes" id="UP000192223">
    <property type="component" value="Unplaced"/>
</dbReference>
<evidence type="ECO:0000256" key="4">
    <source>
        <dbReference type="ARBA" id="ARBA00022989"/>
    </source>
</evidence>
<sequence>MLEMEKVNKTRYIEDEMPPHVYEILHEFLLGVNDKDLDLRQPHMRPSMANIYVFFLFIYAILIVVGVLINLAVLLHIFRYKLYQEPTYAFMVNGSISDILKCIVVLPISLYVLLIQNWVLGELLCSFLPMVQDIPLHSSTLTFVLMAWDRLRYVRNPGKSRMPAFVCAVGTWLTALCLVLPYPIYVTYVDIGKHVPSFEGVGICIVNLSDDMQEYMRGIFIITYAGPLATISYLYVKVSRELETQENYIALMMEVRNREGRHRVDSHSTATDCRASRAGSDGTSQYSRSSFRDHFRNNRDNLQQLYDSELDVVKERRTQKYLVATVTAYGILLCPLMVLRLARLALIETYDNTGHFDITYAILVWVGFLPTCSTPGLYFLWQMNRPTKERLRGYFRFSNRKLRQSCEAVVTSTNDGASNRRSMPARHSSYLDPRRQDHDQDSNSNTSSIQELT</sequence>
<organism evidence="12 14">
    <name type="scientific">Agrilus planipennis</name>
    <name type="common">Emerald ash borer</name>
    <name type="synonym">Agrilus marcopoli</name>
    <dbReference type="NCBI Taxonomy" id="224129"/>
    <lineage>
        <taxon>Eukaryota</taxon>
        <taxon>Metazoa</taxon>
        <taxon>Ecdysozoa</taxon>
        <taxon>Arthropoda</taxon>
        <taxon>Hexapoda</taxon>
        <taxon>Insecta</taxon>
        <taxon>Pterygota</taxon>
        <taxon>Neoptera</taxon>
        <taxon>Endopterygota</taxon>
        <taxon>Coleoptera</taxon>
        <taxon>Polyphaga</taxon>
        <taxon>Elateriformia</taxon>
        <taxon>Buprestoidea</taxon>
        <taxon>Buprestidae</taxon>
        <taxon>Agrilinae</taxon>
        <taxon>Agrilus</taxon>
    </lineage>
</organism>
<feature type="compositionally biased region" description="Polar residues" evidence="9">
    <location>
        <begin position="411"/>
        <end position="421"/>
    </location>
</feature>
<keyword evidence="12" id="KW-1185">Reference proteome</keyword>
<evidence type="ECO:0000313" key="12">
    <source>
        <dbReference type="Proteomes" id="UP000192223"/>
    </source>
</evidence>
<dbReference type="InterPro" id="IPR017452">
    <property type="entry name" value="GPCR_Rhodpsn_7TM"/>
</dbReference>
<keyword evidence="7 13" id="KW-0675">Receptor</keyword>
<evidence type="ECO:0000259" key="11">
    <source>
        <dbReference type="PROSITE" id="PS50262"/>
    </source>
</evidence>